<comment type="similarity">
    <text evidence="1 2">Belongs to the serpin family.</text>
</comment>
<dbReference type="EMBL" id="JOJR01000224">
    <property type="protein sequence ID" value="RCN41722.1"/>
    <property type="molecule type" value="Genomic_DNA"/>
</dbReference>
<keyword evidence="5" id="KW-1185">Reference proteome</keyword>
<evidence type="ECO:0000256" key="1">
    <source>
        <dbReference type="ARBA" id="ARBA00009500"/>
    </source>
</evidence>
<dbReference type="OrthoDB" id="5823382at2759"/>
<dbReference type="InterPro" id="IPR023795">
    <property type="entry name" value="Serpin_CS"/>
</dbReference>
<dbReference type="InterPro" id="IPR000215">
    <property type="entry name" value="Serpin_fam"/>
</dbReference>
<dbReference type="Pfam" id="PF00079">
    <property type="entry name" value="Serpin"/>
    <property type="match status" value="1"/>
</dbReference>
<protein>
    <submittedName>
        <fullName evidence="4">Serine proteinase inhibitor</fullName>
    </submittedName>
</protein>
<name>A0A368GBI5_ANCCA</name>
<evidence type="ECO:0000313" key="5">
    <source>
        <dbReference type="Proteomes" id="UP000252519"/>
    </source>
</evidence>
<dbReference type="Gene3D" id="3.30.497.10">
    <property type="entry name" value="Antithrombin, subunit I, domain 2"/>
    <property type="match status" value="1"/>
</dbReference>
<gene>
    <name evidence="4" type="ORF">ANCCAN_12327</name>
</gene>
<dbReference type="InterPro" id="IPR023796">
    <property type="entry name" value="Serpin_dom"/>
</dbReference>
<accession>A0A368GBI5</accession>
<dbReference type="InterPro" id="IPR036186">
    <property type="entry name" value="Serpin_sf"/>
</dbReference>
<dbReference type="SUPFAM" id="SSF56574">
    <property type="entry name" value="Serpins"/>
    <property type="match status" value="1"/>
</dbReference>
<dbReference type="InterPro" id="IPR042185">
    <property type="entry name" value="Serpin_sf_2"/>
</dbReference>
<dbReference type="PANTHER" id="PTHR11461:SF211">
    <property type="entry name" value="GH10112P-RELATED"/>
    <property type="match status" value="1"/>
</dbReference>
<dbReference type="PROSITE" id="PS00284">
    <property type="entry name" value="SERPIN"/>
    <property type="match status" value="1"/>
</dbReference>
<feature type="domain" description="Serpin" evidence="3">
    <location>
        <begin position="11"/>
        <end position="364"/>
    </location>
</feature>
<dbReference type="STRING" id="29170.A0A368GBI5"/>
<dbReference type="SMART" id="SM00093">
    <property type="entry name" value="SERPIN"/>
    <property type="match status" value="1"/>
</dbReference>
<evidence type="ECO:0000313" key="4">
    <source>
        <dbReference type="EMBL" id="RCN41722.1"/>
    </source>
</evidence>
<dbReference type="GO" id="GO:0005615">
    <property type="term" value="C:extracellular space"/>
    <property type="evidence" value="ECO:0007669"/>
    <property type="project" value="InterPro"/>
</dbReference>
<dbReference type="PANTHER" id="PTHR11461">
    <property type="entry name" value="SERINE PROTEASE INHIBITOR, SERPIN"/>
    <property type="match status" value="1"/>
</dbReference>
<sequence length="364" mass="40490">MFLTAETDFGLKLLRQTSINETLVVSPLSVILALAAIQMGAKGTTRTQINQAISVGATETETVRYYSHLSEEVRKQKMGTRTEIANGIFMDKKVAVRKSYGLSIVEKFSSKVKSLRFSRKEAVTESVDRFVSYRTTGRIRHIKTPSKIQDALSLLVSAASFTSQWEHSFVRKSNTFGTFYSAEHSERKVEFMNVIKQNRYYAEDQDMQILSLRYRDTSYALNIFLPKQKSAFSALRAKLTGAAIQASLSQLKSTYVSASIPKMRIVTDFKLKPALMALGVSELFSEHCDLGGITKSRAVQVSFAAHKAIIEVGEGGTSEDESDAAYKSILESAVSGEPTSFIADHPFFFVLTKDKNPLFIGQYV</sequence>
<reference evidence="4 5" key="1">
    <citation type="submission" date="2014-10" db="EMBL/GenBank/DDBJ databases">
        <title>Draft genome of the hookworm Ancylostoma caninum.</title>
        <authorList>
            <person name="Mitreva M."/>
        </authorList>
    </citation>
    <scope>NUCLEOTIDE SEQUENCE [LARGE SCALE GENOMIC DNA]</scope>
    <source>
        <strain evidence="4 5">Baltimore</strain>
    </source>
</reference>
<dbReference type="Proteomes" id="UP000252519">
    <property type="component" value="Unassembled WGS sequence"/>
</dbReference>
<evidence type="ECO:0000256" key="2">
    <source>
        <dbReference type="RuleBase" id="RU000411"/>
    </source>
</evidence>
<dbReference type="GO" id="GO:0004867">
    <property type="term" value="F:serine-type endopeptidase inhibitor activity"/>
    <property type="evidence" value="ECO:0007669"/>
    <property type="project" value="InterPro"/>
</dbReference>
<dbReference type="Gene3D" id="2.30.39.10">
    <property type="entry name" value="Alpha-1-antitrypsin, domain 1"/>
    <property type="match status" value="1"/>
</dbReference>
<comment type="caution">
    <text evidence="4">The sequence shown here is derived from an EMBL/GenBank/DDBJ whole genome shotgun (WGS) entry which is preliminary data.</text>
</comment>
<dbReference type="AlphaFoldDB" id="A0A368GBI5"/>
<dbReference type="InterPro" id="IPR042178">
    <property type="entry name" value="Serpin_sf_1"/>
</dbReference>
<evidence type="ECO:0000259" key="3">
    <source>
        <dbReference type="SMART" id="SM00093"/>
    </source>
</evidence>
<organism evidence="4 5">
    <name type="scientific">Ancylostoma caninum</name>
    <name type="common">Dog hookworm</name>
    <dbReference type="NCBI Taxonomy" id="29170"/>
    <lineage>
        <taxon>Eukaryota</taxon>
        <taxon>Metazoa</taxon>
        <taxon>Ecdysozoa</taxon>
        <taxon>Nematoda</taxon>
        <taxon>Chromadorea</taxon>
        <taxon>Rhabditida</taxon>
        <taxon>Rhabditina</taxon>
        <taxon>Rhabditomorpha</taxon>
        <taxon>Strongyloidea</taxon>
        <taxon>Ancylostomatidae</taxon>
        <taxon>Ancylostomatinae</taxon>
        <taxon>Ancylostoma</taxon>
    </lineage>
</organism>
<proteinExistence type="inferred from homology"/>